<proteinExistence type="predicted"/>
<protein>
    <submittedName>
        <fullName evidence="1">Uncharacterized protein</fullName>
    </submittedName>
</protein>
<dbReference type="EMBL" id="JAPHNI010000025">
    <property type="protein sequence ID" value="KAJ8118241.1"/>
    <property type="molecule type" value="Genomic_DNA"/>
</dbReference>
<comment type="caution">
    <text evidence="1">The sequence shown here is derived from an EMBL/GenBank/DDBJ whole genome shotgun (WGS) entry which is preliminary data.</text>
</comment>
<name>A0ACC2ISV2_9PLEO</name>
<organism evidence="1 2">
    <name type="scientific">Boeremia exigua</name>
    <dbReference type="NCBI Taxonomy" id="749465"/>
    <lineage>
        <taxon>Eukaryota</taxon>
        <taxon>Fungi</taxon>
        <taxon>Dikarya</taxon>
        <taxon>Ascomycota</taxon>
        <taxon>Pezizomycotina</taxon>
        <taxon>Dothideomycetes</taxon>
        <taxon>Pleosporomycetidae</taxon>
        <taxon>Pleosporales</taxon>
        <taxon>Pleosporineae</taxon>
        <taxon>Didymellaceae</taxon>
        <taxon>Boeremia</taxon>
    </lineage>
</organism>
<reference evidence="1" key="1">
    <citation type="submission" date="2022-11" db="EMBL/GenBank/DDBJ databases">
        <title>Genome Sequence of Boeremia exigua.</title>
        <authorList>
            <person name="Buettner E."/>
        </authorList>
    </citation>
    <scope>NUCLEOTIDE SEQUENCE</scope>
    <source>
        <strain evidence="1">CU02</strain>
    </source>
</reference>
<dbReference type="Proteomes" id="UP001153331">
    <property type="component" value="Unassembled WGS sequence"/>
</dbReference>
<accession>A0ACC2ISV2</accession>
<evidence type="ECO:0000313" key="2">
    <source>
        <dbReference type="Proteomes" id="UP001153331"/>
    </source>
</evidence>
<keyword evidence="2" id="KW-1185">Reference proteome</keyword>
<sequence length="811" mass="90657">MVRPVARRNVQAIDLTSDESDGFADDDAAHQDAESIGQPVYEAEELPLDENPHGHADTDSREIIDLTAIPDVDVPPSEHGSSGIEDAEQTNIGAEAELISEAMCLQLVLDVFPDISVDHVLTMIQEKTTNLTRTKEDGERIVNELLEGDFPKEADVKSKKRRREDSGEPSDYETDKRDVGTSDHQDAIDLLLDEFPDVPGRHIINTFRQHKTLFKTYIVLEGQLRRYQHVARTFAKPARPRKKRGTALLLIESESQLPKELHAAKKRVDKDAVKRRKLEETKQAEETNLQQARIDKTMGECQCCFTESPLNRMISCSGKDMHLFCTDCPKQYIETEMGQSKCRPVCFASTECQGTFSRAQLQQILDNKTFERLEHMQQQQDIAAAGLDFLSECPFCDFKAELPPVEIDKEFRCQNVNCGKTSCRLCNKETHIPLSCKEAKKDGQISLRHVVEEAMSAALIRKCNKCQTPFIKELGCNKMSCTKCGNKQCYLCSKNVESYRHFGDPDKGCCELHDNVEAVHEQAVKKAAEEAMAQVRAENPDVSDADLMVQVSNRVKRAEAARKERAGERLNEFPYEMLGGELAHRHGAAGQPQRLVFQFGHAVGEVDRQHAAAVEQPRFAHILNHMEAVGPQGVQQGVAPQPGFQFHGHPPFQDAMNPPAPIDRHAQAAHRHFQHQLLAAANRGRRAQHVERIRPRHEPQNVGRVIAGQGAQAPLNMPGAPREVGRHRLQQRHQDLERLARQMPNEPPLPEVPAMPARPAHGVGRRLPNGHGANADAGVGGGLAFGGLDVNRALRDNENWLAYQQRHLPGQ</sequence>
<evidence type="ECO:0000313" key="1">
    <source>
        <dbReference type="EMBL" id="KAJ8118241.1"/>
    </source>
</evidence>
<gene>
    <name evidence="1" type="ORF">OPT61_g745</name>
</gene>